<evidence type="ECO:0000256" key="1">
    <source>
        <dbReference type="ARBA" id="ARBA00022737"/>
    </source>
</evidence>
<organism evidence="3">
    <name type="scientific">Serratia fonticola</name>
    <dbReference type="NCBI Taxonomy" id="47917"/>
    <lineage>
        <taxon>Bacteria</taxon>
        <taxon>Pseudomonadati</taxon>
        <taxon>Pseudomonadota</taxon>
        <taxon>Gammaproteobacteria</taxon>
        <taxon>Enterobacterales</taxon>
        <taxon>Yersiniaceae</taxon>
        <taxon>Serratia</taxon>
    </lineage>
</organism>
<dbReference type="SUPFAM" id="SSF63520">
    <property type="entry name" value="PTS-regulatory domain, PRD"/>
    <property type="match status" value="1"/>
</dbReference>
<dbReference type="InterPro" id="IPR050661">
    <property type="entry name" value="BglG_antiterminators"/>
</dbReference>
<dbReference type="AlphaFoldDB" id="A0A4U9W974"/>
<dbReference type="Pfam" id="PF00874">
    <property type="entry name" value="PRD"/>
    <property type="match status" value="1"/>
</dbReference>
<dbReference type="EMBL" id="CABEEZ010000133">
    <property type="protein sequence ID" value="VTR55485.1"/>
    <property type="molecule type" value="Genomic_DNA"/>
</dbReference>
<dbReference type="PROSITE" id="PS51372">
    <property type="entry name" value="PRD_2"/>
    <property type="match status" value="1"/>
</dbReference>
<keyword evidence="1" id="KW-0677">Repeat</keyword>
<evidence type="ECO:0000259" key="2">
    <source>
        <dbReference type="PROSITE" id="PS51372"/>
    </source>
</evidence>
<sequence length="101" mass="11927">MDYILSYINSHYNYNLQNDKQLRADLLTHIKTMITRVKYQINIPNPLLANIKQHYPMAYDVTLAAVSSWGKTHALYPERERNRLPGTAYWRRPGAALQHWL</sequence>
<evidence type="ECO:0000313" key="3">
    <source>
        <dbReference type="EMBL" id="VTR55485.1"/>
    </source>
</evidence>
<dbReference type="InterPro" id="IPR011608">
    <property type="entry name" value="PRD"/>
</dbReference>
<feature type="domain" description="PRD" evidence="2">
    <location>
        <begin position="1"/>
        <end position="98"/>
    </location>
</feature>
<protein>
    <submittedName>
        <fullName evidence="3">Probable licABCH operon regulator</fullName>
    </submittedName>
</protein>
<name>A0A4U9W974_SERFO</name>
<dbReference type="Gene3D" id="1.10.1790.10">
    <property type="entry name" value="PRD domain"/>
    <property type="match status" value="1"/>
</dbReference>
<dbReference type="InterPro" id="IPR036634">
    <property type="entry name" value="PRD_sf"/>
</dbReference>
<dbReference type="GO" id="GO:0006355">
    <property type="term" value="P:regulation of DNA-templated transcription"/>
    <property type="evidence" value="ECO:0007669"/>
    <property type="project" value="InterPro"/>
</dbReference>
<dbReference type="PANTHER" id="PTHR30185:SF13">
    <property type="entry name" value="LICABCH OPERON REGULATOR-RELATED"/>
    <property type="match status" value="1"/>
</dbReference>
<gene>
    <name evidence="3" type="primary">licR_1</name>
    <name evidence="3" type="ORF">NCTC12965_06992</name>
</gene>
<reference evidence="3" key="1">
    <citation type="submission" date="2019-05" db="EMBL/GenBank/DDBJ databases">
        <authorList>
            <consortium name="Pathogen Informatics"/>
        </authorList>
    </citation>
    <scope>NUCLEOTIDE SEQUENCE [LARGE SCALE GENOMIC DNA]</scope>
    <source>
        <strain evidence="3">NCTC12965</strain>
    </source>
</reference>
<accession>A0A4U9W974</accession>
<proteinExistence type="predicted"/>
<dbReference type="PANTHER" id="PTHR30185">
    <property type="entry name" value="CRYPTIC BETA-GLUCOSIDE BGL OPERON ANTITERMINATOR"/>
    <property type="match status" value="1"/>
</dbReference>